<dbReference type="PANTHER" id="PTHR33744:SF1">
    <property type="entry name" value="DNA-BINDING TRANSCRIPTIONAL ACTIVATOR ADER"/>
    <property type="match status" value="1"/>
</dbReference>
<evidence type="ECO:0000256" key="1">
    <source>
        <dbReference type="ARBA" id="ARBA00006754"/>
    </source>
</evidence>
<reference evidence="5 6" key="1">
    <citation type="journal article" date="2019" name="Emerg. Microbes Infect.">
        <title>Comprehensive subspecies identification of 175 nontuberculous mycobacteria species based on 7547 genomic profiles.</title>
        <authorList>
            <person name="Matsumoto Y."/>
            <person name="Kinjo T."/>
            <person name="Motooka D."/>
            <person name="Nabeya D."/>
            <person name="Jung N."/>
            <person name="Uechi K."/>
            <person name="Horii T."/>
            <person name="Iida T."/>
            <person name="Fujita J."/>
            <person name="Nakamura S."/>
        </authorList>
    </citation>
    <scope>NUCLEOTIDE SEQUENCE [LARGE SCALE GENOMIC DNA]</scope>
    <source>
        <strain evidence="5 6">JCM 30396</strain>
    </source>
</reference>
<gene>
    <name evidence="5" type="ORF">MHEL_36590</name>
</gene>
<dbReference type="InterPro" id="IPR051448">
    <property type="entry name" value="CdaR-like_regulators"/>
</dbReference>
<dbReference type="Pfam" id="PF13556">
    <property type="entry name" value="HTH_30"/>
    <property type="match status" value="1"/>
</dbReference>
<dbReference type="InterPro" id="IPR025736">
    <property type="entry name" value="PucR_C-HTH_dom"/>
</dbReference>
<evidence type="ECO:0008006" key="7">
    <source>
        <dbReference type="Google" id="ProtNLM"/>
    </source>
</evidence>
<sequence length="510" mass="52749">MAITARDLAHVEALGLRLAAGAGAAEREITWAHAIELADPTPYLSGGELVMTTGINIGADAAAQTAYVRRLVAVGIAALAVDTGTTISDVPAAVLAAGDELGLPVLVVPPATPFIAITRVVIDSLRADELRSVQRVVDQQRVLARATLRGGIPGAVSALADCLAAAVVVTDAAGKALAAAGSGNLELVAALSDSQPDAWRRTGGYVTFDGQAYVSVTGLRAARTVRGHLGVRTAEPLTNSERLLVAHAVSLISIAVEKPARVAEAEQRLRTAVTRELISGSGNVDSGVLRYFGFEPGAEVVVLVLNGLGPVLDAERNLGAVLDHGGPYLMTLLDDEIVAILPTGASRRRVQAVAEALAGGFPPGSGGGVSSTVRFAGLGLGMQQARTAARCRSSSVIGKFDDLGAYGVLLAGRSPDELRVLAGLLRPLTDAGEADENLATLTAFLQHHGQMAGAAAELGVHRHTLRNRMRRICALLSDDLESADSRAQLWLALQARQLIEDQPNAGGAQR</sequence>
<keyword evidence="6" id="KW-1185">Reference proteome</keyword>
<dbReference type="Gene3D" id="1.10.10.2840">
    <property type="entry name" value="PucR C-terminal helix-turn-helix domain"/>
    <property type="match status" value="1"/>
</dbReference>
<dbReference type="Pfam" id="PF07905">
    <property type="entry name" value="PucR"/>
    <property type="match status" value="1"/>
</dbReference>
<evidence type="ECO:0000259" key="3">
    <source>
        <dbReference type="Pfam" id="PF13556"/>
    </source>
</evidence>
<dbReference type="InterPro" id="IPR042070">
    <property type="entry name" value="PucR_C-HTH_sf"/>
</dbReference>
<dbReference type="InterPro" id="IPR012914">
    <property type="entry name" value="PucR_dom"/>
</dbReference>
<organism evidence="5 6">
    <name type="scientific">Mycolicibacterium helvum</name>
    <dbReference type="NCBI Taxonomy" id="1534349"/>
    <lineage>
        <taxon>Bacteria</taxon>
        <taxon>Bacillati</taxon>
        <taxon>Actinomycetota</taxon>
        <taxon>Actinomycetes</taxon>
        <taxon>Mycobacteriales</taxon>
        <taxon>Mycobacteriaceae</taxon>
        <taxon>Mycolicibacterium</taxon>
    </lineage>
</organism>
<comment type="similarity">
    <text evidence="1">Belongs to the CdaR family.</text>
</comment>
<dbReference type="PANTHER" id="PTHR33744">
    <property type="entry name" value="CARBOHYDRATE DIACID REGULATOR"/>
    <property type="match status" value="1"/>
</dbReference>
<feature type="domain" description="CdaR GGDEF-like" evidence="4">
    <location>
        <begin position="290"/>
        <end position="390"/>
    </location>
</feature>
<protein>
    <recommendedName>
        <fullName evidence="7">PucR family transcriptional regulator</fullName>
    </recommendedName>
</protein>
<dbReference type="Proteomes" id="UP000467148">
    <property type="component" value="Chromosome"/>
</dbReference>
<evidence type="ECO:0000259" key="4">
    <source>
        <dbReference type="Pfam" id="PF17853"/>
    </source>
</evidence>
<evidence type="ECO:0000259" key="2">
    <source>
        <dbReference type="Pfam" id="PF07905"/>
    </source>
</evidence>
<feature type="domain" description="PucR C-terminal helix-turn-helix" evidence="3">
    <location>
        <begin position="438"/>
        <end position="495"/>
    </location>
</feature>
<accession>A0A7I7TB90</accession>
<dbReference type="AlphaFoldDB" id="A0A7I7TB90"/>
<evidence type="ECO:0000313" key="5">
    <source>
        <dbReference type="EMBL" id="BBY65416.1"/>
    </source>
</evidence>
<dbReference type="EMBL" id="AP022596">
    <property type="protein sequence ID" value="BBY65416.1"/>
    <property type="molecule type" value="Genomic_DNA"/>
</dbReference>
<evidence type="ECO:0000313" key="6">
    <source>
        <dbReference type="Proteomes" id="UP000467148"/>
    </source>
</evidence>
<dbReference type="InterPro" id="IPR041522">
    <property type="entry name" value="CdaR_GGDEF"/>
</dbReference>
<feature type="domain" description="Purine catabolism PurC-like" evidence="2">
    <location>
        <begin position="10"/>
        <end position="124"/>
    </location>
</feature>
<proteinExistence type="inferred from homology"/>
<dbReference type="RefSeq" id="WP_163749506.1">
    <property type="nucleotide sequence ID" value="NZ_AP022596.1"/>
</dbReference>
<dbReference type="KEGG" id="mhev:MHEL_36590"/>
<dbReference type="Pfam" id="PF17853">
    <property type="entry name" value="GGDEF_2"/>
    <property type="match status" value="1"/>
</dbReference>
<name>A0A7I7TB90_9MYCO</name>